<keyword evidence="5 6" id="KW-0472">Membrane</keyword>
<feature type="transmembrane region" description="Helical" evidence="6">
    <location>
        <begin position="423"/>
        <end position="441"/>
    </location>
</feature>
<feature type="transmembrane region" description="Helical" evidence="6">
    <location>
        <begin position="333"/>
        <end position="354"/>
    </location>
</feature>
<gene>
    <name evidence="7" type="ORF">RM540_15570</name>
</gene>
<organism evidence="7 8">
    <name type="scientific">Rubrivirga litoralis</name>
    <dbReference type="NCBI Taxonomy" id="3075598"/>
    <lineage>
        <taxon>Bacteria</taxon>
        <taxon>Pseudomonadati</taxon>
        <taxon>Rhodothermota</taxon>
        <taxon>Rhodothermia</taxon>
        <taxon>Rhodothermales</taxon>
        <taxon>Rubricoccaceae</taxon>
        <taxon>Rubrivirga</taxon>
    </lineage>
</organism>
<dbReference type="Proteomes" id="UP001267426">
    <property type="component" value="Unassembled WGS sequence"/>
</dbReference>
<evidence type="ECO:0000256" key="6">
    <source>
        <dbReference type="SAM" id="Phobius"/>
    </source>
</evidence>
<accession>A0ABU3BV53</accession>
<name>A0ABU3BV53_9BACT</name>
<feature type="transmembrane region" description="Helical" evidence="6">
    <location>
        <begin position="122"/>
        <end position="143"/>
    </location>
</feature>
<sequence>MSVPRNTAYNAVGSAVPLAVMVLAVPPYLAAIGEARYGVLAVLWTLLGYFGLFDLGLGRAVTNRVAALHGASAERREAVFWTALLLNLALGLGAGLALWAAATLVFGLVVDVPSALAGEVKAALPFLALAFPLLLASSVMAGALMGREEFLRQNVVRVGEGALVQLVPLAVALTAGPQLSGLVLAVLAVRTASSLALFALCVRRLPVGLHPRLDRREVRPLFVYGGWVTVTSAINPLLSTLDRVVIGAVSGVRAVSYYTVPFGVVTQITLVPGSLTNALFPRFSARAALGEQHALQAKGMRSVAAVVTPAVVASLLLVDPLIAWWISPAFAEAAGLVGILLLPGVWFNCLAYVPFAMLQGSGRPDLVAKVHAAELVPYLLLLWLALHEYGAAGAAAAWSARAIVDTVVLSVLSRVPARTIRSVFGAGALVAAALAVAVLGLGFTPSLVLGATLFAVAGWTGYVQLRPLIKPLTGAA</sequence>
<evidence type="ECO:0000256" key="5">
    <source>
        <dbReference type="ARBA" id="ARBA00023136"/>
    </source>
</evidence>
<feature type="transmembrane region" description="Helical" evidence="6">
    <location>
        <begin position="302"/>
        <end position="327"/>
    </location>
</feature>
<evidence type="ECO:0000256" key="2">
    <source>
        <dbReference type="ARBA" id="ARBA00022475"/>
    </source>
</evidence>
<dbReference type="InterPro" id="IPR002797">
    <property type="entry name" value="Polysacc_synth"/>
</dbReference>
<keyword evidence="3 6" id="KW-0812">Transmembrane</keyword>
<evidence type="ECO:0000256" key="1">
    <source>
        <dbReference type="ARBA" id="ARBA00004651"/>
    </source>
</evidence>
<evidence type="ECO:0000256" key="4">
    <source>
        <dbReference type="ARBA" id="ARBA00022989"/>
    </source>
</evidence>
<evidence type="ECO:0000313" key="7">
    <source>
        <dbReference type="EMBL" id="MDT0633174.1"/>
    </source>
</evidence>
<dbReference type="PANTHER" id="PTHR30250:SF26">
    <property type="entry name" value="PSMA PROTEIN"/>
    <property type="match status" value="1"/>
</dbReference>
<reference evidence="7 8" key="1">
    <citation type="submission" date="2023-09" db="EMBL/GenBank/DDBJ databases">
        <authorList>
            <person name="Rey-Velasco X."/>
        </authorList>
    </citation>
    <scope>NUCLEOTIDE SEQUENCE [LARGE SCALE GENOMIC DNA]</scope>
    <source>
        <strain evidence="7 8">F394</strain>
    </source>
</reference>
<dbReference type="RefSeq" id="WP_311665813.1">
    <property type="nucleotide sequence ID" value="NZ_JAVRHT010000057.1"/>
</dbReference>
<proteinExistence type="predicted"/>
<dbReference type="InterPro" id="IPR050833">
    <property type="entry name" value="Poly_Biosynth_Transport"/>
</dbReference>
<dbReference type="Pfam" id="PF01943">
    <property type="entry name" value="Polysacc_synt"/>
    <property type="match status" value="1"/>
</dbReference>
<comment type="subcellular location">
    <subcellularLocation>
        <location evidence="1">Cell membrane</location>
        <topology evidence="1">Multi-pass membrane protein</topology>
    </subcellularLocation>
</comment>
<comment type="caution">
    <text evidence="7">The sequence shown here is derived from an EMBL/GenBank/DDBJ whole genome shotgun (WGS) entry which is preliminary data.</text>
</comment>
<feature type="transmembrane region" description="Helical" evidence="6">
    <location>
        <begin position="447"/>
        <end position="465"/>
    </location>
</feature>
<evidence type="ECO:0000313" key="8">
    <source>
        <dbReference type="Proteomes" id="UP001267426"/>
    </source>
</evidence>
<dbReference type="PANTHER" id="PTHR30250">
    <property type="entry name" value="PST FAMILY PREDICTED COLANIC ACID TRANSPORTER"/>
    <property type="match status" value="1"/>
</dbReference>
<evidence type="ECO:0000256" key="3">
    <source>
        <dbReference type="ARBA" id="ARBA00022692"/>
    </source>
</evidence>
<keyword evidence="2" id="KW-1003">Cell membrane</keyword>
<feature type="transmembrane region" description="Helical" evidence="6">
    <location>
        <begin position="78"/>
        <end position="102"/>
    </location>
</feature>
<dbReference type="EMBL" id="JAVRHT010000057">
    <property type="protein sequence ID" value="MDT0633174.1"/>
    <property type="molecule type" value="Genomic_DNA"/>
</dbReference>
<protein>
    <submittedName>
        <fullName evidence="7">Oligosaccharide flippase family protein</fullName>
    </submittedName>
</protein>
<feature type="transmembrane region" description="Helical" evidence="6">
    <location>
        <begin position="7"/>
        <end position="29"/>
    </location>
</feature>
<feature type="transmembrane region" description="Helical" evidence="6">
    <location>
        <begin position="35"/>
        <end position="57"/>
    </location>
</feature>
<feature type="transmembrane region" description="Helical" evidence="6">
    <location>
        <begin position="221"/>
        <end position="238"/>
    </location>
</feature>
<feature type="transmembrane region" description="Helical" evidence="6">
    <location>
        <begin position="258"/>
        <end position="281"/>
    </location>
</feature>
<keyword evidence="8" id="KW-1185">Reference proteome</keyword>
<keyword evidence="4 6" id="KW-1133">Transmembrane helix</keyword>